<dbReference type="Proteomes" id="UP000036681">
    <property type="component" value="Unplaced"/>
</dbReference>
<evidence type="ECO:0000313" key="2">
    <source>
        <dbReference type="WBParaSite" id="ALUE_0000345101-mRNA-1"/>
    </source>
</evidence>
<name>A0A0M3HNV7_ASCLU</name>
<accession>A0A0M3HNV7</accession>
<organism evidence="1 2">
    <name type="scientific">Ascaris lumbricoides</name>
    <name type="common">Giant roundworm</name>
    <dbReference type="NCBI Taxonomy" id="6252"/>
    <lineage>
        <taxon>Eukaryota</taxon>
        <taxon>Metazoa</taxon>
        <taxon>Ecdysozoa</taxon>
        <taxon>Nematoda</taxon>
        <taxon>Chromadorea</taxon>
        <taxon>Rhabditida</taxon>
        <taxon>Spirurina</taxon>
        <taxon>Ascaridomorpha</taxon>
        <taxon>Ascaridoidea</taxon>
        <taxon>Ascarididae</taxon>
        <taxon>Ascaris</taxon>
    </lineage>
</organism>
<keyword evidence="1" id="KW-1185">Reference proteome</keyword>
<proteinExistence type="predicted"/>
<evidence type="ECO:0000313" key="1">
    <source>
        <dbReference type="Proteomes" id="UP000036681"/>
    </source>
</evidence>
<dbReference type="WBParaSite" id="ALUE_0000345101-mRNA-1">
    <property type="protein sequence ID" value="ALUE_0000345101-mRNA-1"/>
    <property type="gene ID" value="ALUE_0000345101"/>
</dbReference>
<protein>
    <submittedName>
        <fullName evidence="2">DUF4379 domain-containing protein</fullName>
    </submittedName>
</protein>
<sequence>MSSLIAHGWDEFNLAQCVDPENGQLSCKWWGVVDGRSTTLVDERQNRRSDTKREQHAMYVCCDEES</sequence>
<reference evidence="2" key="1">
    <citation type="submission" date="2017-02" db="UniProtKB">
        <authorList>
            <consortium name="WormBaseParasite"/>
        </authorList>
    </citation>
    <scope>IDENTIFICATION</scope>
</reference>
<dbReference type="AlphaFoldDB" id="A0A0M3HNV7"/>